<dbReference type="EMBL" id="FZPA01000001">
    <property type="protein sequence ID" value="SNS27193.1"/>
    <property type="molecule type" value="Genomic_DNA"/>
</dbReference>
<accession>A0A239D6J0</accession>
<dbReference type="InterPro" id="IPR032710">
    <property type="entry name" value="NTF2-like_dom_sf"/>
</dbReference>
<dbReference type="OrthoDB" id="118519at2"/>
<evidence type="ECO:0000313" key="1">
    <source>
        <dbReference type="EMBL" id="SNS27193.1"/>
    </source>
</evidence>
<reference evidence="1 2" key="1">
    <citation type="submission" date="2017-06" db="EMBL/GenBank/DDBJ databases">
        <authorList>
            <person name="Kim H.J."/>
            <person name="Triplett B.A."/>
        </authorList>
    </citation>
    <scope>NUCLEOTIDE SEQUENCE [LARGE SCALE GENOMIC DNA]</scope>
    <source>
        <strain evidence="1 2">DS15</strain>
    </source>
</reference>
<keyword evidence="2" id="KW-1185">Reference proteome</keyword>
<protein>
    <recommendedName>
        <fullName evidence="3">SnoaL-like domain-containing protein</fullName>
    </recommendedName>
</protein>
<sequence length="165" mass="18338">MIGFALVASLLSMAADPISAPRPAYTDAQAKHDLNILIETFRTAILRKDKAAFLALFADTPIIWQPVDSDARLAQSHSPGKSRTKVASDPANGPRWFIENIVGSSNRHEETFENIQIQNDNDIASITFDFSYRVNGKPITVGKESWHVVRSEKGWRIISVIFSRG</sequence>
<dbReference type="Proteomes" id="UP000198339">
    <property type="component" value="Unassembled WGS sequence"/>
</dbReference>
<gene>
    <name evidence="1" type="ORF">SAMN06295955_10187</name>
</gene>
<evidence type="ECO:0000313" key="2">
    <source>
        <dbReference type="Proteomes" id="UP000198339"/>
    </source>
</evidence>
<dbReference type="RefSeq" id="WP_089214026.1">
    <property type="nucleotide sequence ID" value="NZ_FZPA01000001.1"/>
</dbReference>
<dbReference type="Gene3D" id="3.10.450.50">
    <property type="match status" value="1"/>
</dbReference>
<evidence type="ECO:0008006" key="3">
    <source>
        <dbReference type="Google" id="ProtNLM"/>
    </source>
</evidence>
<organism evidence="1 2">
    <name type="scientific">Sphingopyxis indica</name>
    <dbReference type="NCBI Taxonomy" id="436663"/>
    <lineage>
        <taxon>Bacteria</taxon>
        <taxon>Pseudomonadati</taxon>
        <taxon>Pseudomonadota</taxon>
        <taxon>Alphaproteobacteria</taxon>
        <taxon>Sphingomonadales</taxon>
        <taxon>Sphingomonadaceae</taxon>
        <taxon>Sphingopyxis</taxon>
    </lineage>
</organism>
<dbReference type="SUPFAM" id="SSF54427">
    <property type="entry name" value="NTF2-like"/>
    <property type="match status" value="1"/>
</dbReference>
<proteinExistence type="predicted"/>
<dbReference type="AlphaFoldDB" id="A0A239D6J0"/>
<name>A0A239D6J0_9SPHN</name>